<evidence type="ECO:0000313" key="3">
    <source>
        <dbReference type="EMBL" id="KAG9394662.1"/>
    </source>
</evidence>
<dbReference type="PANTHER" id="PTHR14119">
    <property type="entry name" value="HYDROLASE"/>
    <property type="match status" value="1"/>
</dbReference>
<organism evidence="3 4">
    <name type="scientific">Carpediemonas membranifera</name>
    <dbReference type="NCBI Taxonomy" id="201153"/>
    <lineage>
        <taxon>Eukaryota</taxon>
        <taxon>Metamonada</taxon>
        <taxon>Carpediemonas-like organisms</taxon>
        <taxon>Carpediemonas</taxon>
    </lineage>
</organism>
<dbReference type="PANTHER" id="PTHR14119:SF3">
    <property type="entry name" value="ISOCHORISMATASE DOMAIN-CONTAINING PROTEIN 2"/>
    <property type="match status" value="1"/>
</dbReference>
<evidence type="ECO:0000313" key="4">
    <source>
        <dbReference type="Proteomes" id="UP000717585"/>
    </source>
</evidence>
<evidence type="ECO:0000259" key="2">
    <source>
        <dbReference type="Pfam" id="PF00857"/>
    </source>
</evidence>
<comment type="similarity">
    <text evidence="1">Belongs to the isochorismatase family.</text>
</comment>
<dbReference type="OrthoDB" id="269496at2759"/>
<keyword evidence="4" id="KW-1185">Reference proteome</keyword>
<dbReference type="Proteomes" id="UP000717585">
    <property type="component" value="Unassembled WGS sequence"/>
</dbReference>
<dbReference type="EMBL" id="JAHDYR010000013">
    <property type="protein sequence ID" value="KAG9394662.1"/>
    <property type="molecule type" value="Genomic_DNA"/>
</dbReference>
<dbReference type="Gene3D" id="3.40.50.850">
    <property type="entry name" value="Isochorismatase-like"/>
    <property type="match status" value="1"/>
</dbReference>
<dbReference type="AlphaFoldDB" id="A0A8J6BCM9"/>
<sequence>MVVDFTKITELRPIFFLCDIQERFAKAMTNWDMVVDGTVMMLKVALELKAPVIVTEQYTKAFGPTVAPIREVLDQFPEGLVHGPFEKKAFGMLTPPVRQAVAKLSHDGHNAAVICGIETQVCVQQTTQRLHAEGLLDTFIPRDCVSSRFQADKDAALDFMRDLMRHRKEGEAEIFITTAESLAFNLIGGADHPSFKAISGLVKAERHREY</sequence>
<comment type="caution">
    <text evidence="3">The sequence shown here is derived from an EMBL/GenBank/DDBJ whole genome shotgun (WGS) entry which is preliminary data.</text>
</comment>
<dbReference type="InterPro" id="IPR050993">
    <property type="entry name" value="Isochorismatase_domain"/>
</dbReference>
<protein>
    <submittedName>
        <fullName evidence="3">Isochorismatase family</fullName>
    </submittedName>
</protein>
<dbReference type="Pfam" id="PF00857">
    <property type="entry name" value="Isochorismatase"/>
    <property type="match status" value="1"/>
</dbReference>
<dbReference type="InterPro" id="IPR036380">
    <property type="entry name" value="Isochorismatase-like_sf"/>
</dbReference>
<evidence type="ECO:0000256" key="1">
    <source>
        <dbReference type="ARBA" id="ARBA00006336"/>
    </source>
</evidence>
<name>A0A8J6BCM9_9EUKA</name>
<accession>A0A8J6BCM9</accession>
<dbReference type="SUPFAM" id="SSF52499">
    <property type="entry name" value="Isochorismatase-like hydrolases"/>
    <property type="match status" value="1"/>
</dbReference>
<proteinExistence type="inferred from homology"/>
<dbReference type="InterPro" id="IPR000868">
    <property type="entry name" value="Isochorismatase-like_dom"/>
</dbReference>
<feature type="domain" description="Isochorismatase-like" evidence="2">
    <location>
        <begin position="14"/>
        <end position="163"/>
    </location>
</feature>
<reference evidence="3" key="1">
    <citation type="submission" date="2021-05" db="EMBL/GenBank/DDBJ databases">
        <title>A free-living protist that lacks canonical eukaryotic 1 DNA replication and segregation systems.</title>
        <authorList>
            <person name="Salas-Leiva D.E."/>
            <person name="Tromer E.C."/>
            <person name="Curtis B.A."/>
            <person name="Jerlstrom-Hultqvist J."/>
            <person name="Kolisko M."/>
            <person name="Yi Z."/>
            <person name="Salas-Leiva J.S."/>
            <person name="Gallot-Lavallee L."/>
            <person name="Kops G.J.P.L."/>
            <person name="Archibald J.M."/>
            <person name="Simpson A.G.B."/>
            <person name="Roger A.J."/>
        </authorList>
    </citation>
    <scope>NUCLEOTIDE SEQUENCE</scope>
    <source>
        <strain evidence="3">BICM</strain>
    </source>
</reference>
<gene>
    <name evidence="3" type="ORF">J8273_3634</name>
</gene>